<feature type="compositionally biased region" description="Basic and acidic residues" evidence="1">
    <location>
        <begin position="7"/>
        <end position="22"/>
    </location>
</feature>
<sequence>MASTEEDNGKKPKTDENIEDHSAMTTVGTNLKRAKTDVKFSFSLLSQSLRLRNIVMTDYIESSKLGAI</sequence>
<evidence type="ECO:0000313" key="3">
    <source>
        <dbReference type="Proteomes" id="UP000639772"/>
    </source>
</evidence>
<proteinExistence type="predicted"/>
<comment type="caution">
    <text evidence="2">The sequence shown here is derived from an EMBL/GenBank/DDBJ whole genome shotgun (WGS) entry which is preliminary data.</text>
</comment>
<accession>A0A835RYS2</accession>
<reference evidence="2 3" key="1">
    <citation type="journal article" date="2020" name="Nat. Food">
        <title>A phased Vanilla planifolia genome enables genetic improvement of flavour and production.</title>
        <authorList>
            <person name="Hasing T."/>
            <person name="Tang H."/>
            <person name="Brym M."/>
            <person name="Khazi F."/>
            <person name="Huang T."/>
            <person name="Chambers A.H."/>
        </authorList>
    </citation>
    <scope>NUCLEOTIDE SEQUENCE [LARGE SCALE GENOMIC DNA]</scope>
    <source>
        <tissue evidence="2">Leaf</tissue>
    </source>
</reference>
<dbReference type="AlphaFoldDB" id="A0A835RYS2"/>
<dbReference type="Proteomes" id="UP000639772">
    <property type="component" value="Chromosome 1"/>
</dbReference>
<protein>
    <submittedName>
        <fullName evidence="2">Uncharacterized protein</fullName>
    </submittedName>
</protein>
<dbReference type="EMBL" id="JADCNM010000001">
    <property type="protein sequence ID" value="KAG0501080.1"/>
    <property type="molecule type" value="Genomic_DNA"/>
</dbReference>
<evidence type="ECO:0000256" key="1">
    <source>
        <dbReference type="SAM" id="MobiDB-lite"/>
    </source>
</evidence>
<feature type="region of interest" description="Disordered" evidence="1">
    <location>
        <begin position="1"/>
        <end position="23"/>
    </location>
</feature>
<organism evidence="2 3">
    <name type="scientific">Vanilla planifolia</name>
    <name type="common">Vanilla</name>
    <dbReference type="NCBI Taxonomy" id="51239"/>
    <lineage>
        <taxon>Eukaryota</taxon>
        <taxon>Viridiplantae</taxon>
        <taxon>Streptophyta</taxon>
        <taxon>Embryophyta</taxon>
        <taxon>Tracheophyta</taxon>
        <taxon>Spermatophyta</taxon>
        <taxon>Magnoliopsida</taxon>
        <taxon>Liliopsida</taxon>
        <taxon>Asparagales</taxon>
        <taxon>Orchidaceae</taxon>
        <taxon>Vanilloideae</taxon>
        <taxon>Vanilleae</taxon>
        <taxon>Vanilla</taxon>
    </lineage>
</organism>
<gene>
    <name evidence="2" type="ORF">HPP92_001152</name>
</gene>
<name>A0A835RYS2_VANPL</name>
<evidence type="ECO:0000313" key="2">
    <source>
        <dbReference type="EMBL" id="KAG0501080.1"/>
    </source>
</evidence>